<feature type="disulfide bond" evidence="9">
    <location>
        <begin position="200"/>
        <end position="222"/>
    </location>
</feature>
<evidence type="ECO:0000256" key="8">
    <source>
        <dbReference type="PIRSR" id="PIRSR601820-1"/>
    </source>
</evidence>
<protein>
    <submittedName>
        <fullName evidence="12">Putative metalloproteinase inhibitor 1-like</fullName>
    </submittedName>
</protein>
<feature type="disulfide bond" evidence="9">
    <location>
        <begin position="34"/>
        <end position="114"/>
    </location>
</feature>
<evidence type="ECO:0000313" key="12">
    <source>
        <dbReference type="EMBL" id="PIK53589.1"/>
    </source>
</evidence>
<dbReference type="Pfam" id="PF00965">
    <property type="entry name" value="TIMP"/>
    <property type="match status" value="1"/>
</dbReference>
<evidence type="ECO:0000256" key="7">
    <source>
        <dbReference type="ARBA" id="ARBA00023215"/>
    </source>
</evidence>
<dbReference type="PROSITE" id="PS50189">
    <property type="entry name" value="NTR"/>
    <property type="match status" value="1"/>
</dbReference>
<dbReference type="InterPro" id="IPR001820">
    <property type="entry name" value="TIMP"/>
</dbReference>
<comment type="subcellular location">
    <subcellularLocation>
        <location evidence="1">Secreted</location>
    </subcellularLocation>
</comment>
<keyword evidence="5" id="KW-0646">Protease inhibitor</keyword>
<keyword evidence="8" id="KW-0479">Metal-binding</keyword>
<comment type="similarity">
    <text evidence="2">Belongs to the protease inhibitor I35 (TIMP) family.</text>
</comment>
<feature type="disulfide bond" evidence="9">
    <location>
        <begin position="47"/>
        <end position="174"/>
    </location>
</feature>
<dbReference type="GO" id="GO:0002020">
    <property type="term" value="F:protease binding"/>
    <property type="evidence" value="ECO:0007669"/>
    <property type="project" value="TreeGrafter"/>
</dbReference>
<dbReference type="SMART" id="SM00206">
    <property type="entry name" value="NTR"/>
    <property type="match status" value="1"/>
</dbReference>
<evidence type="ECO:0000313" key="13">
    <source>
        <dbReference type="Proteomes" id="UP000230750"/>
    </source>
</evidence>
<organism evidence="12 13">
    <name type="scientific">Stichopus japonicus</name>
    <name type="common">Sea cucumber</name>
    <dbReference type="NCBI Taxonomy" id="307972"/>
    <lineage>
        <taxon>Eukaryota</taxon>
        <taxon>Metazoa</taxon>
        <taxon>Echinodermata</taxon>
        <taxon>Eleutherozoa</taxon>
        <taxon>Echinozoa</taxon>
        <taxon>Holothuroidea</taxon>
        <taxon>Aspidochirotacea</taxon>
        <taxon>Aspidochirotida</taxon>
        <taxon>Stichopodidae</taxon>
        <taxon>Apostichopus</taxon>
    </lineage>
</organism>
<dbReference type="InterPro" id="IPR027465">
    <property type="entry name" value="TIMP_C"/>
</dbReference>
<dbReference type="GO" id="GO:0046872">
    <property type="term" value="F:metal ion binding"/>
    <property type="evidence" value="ECO:0007669"/>
    <property type="project" value="UniProtKB-KW"/>
</dbReference>
<sequence length="296" mass="33632">MSTDGLLSFSVITMWFLPACLLMLIQAARGKEQCICSQLHHPQDKFCSADFAFRVELLDGYDSPAPGEADEDQLFYSYWMYTAQIVEVFKGAESDMRANVDDILDFYTPQRALCGRVSLYDEEQPSNEYLFTGTIEVSESGVTYAAITGCTWVEKWSDLKEEQIEGLRGSYSSCNCTIYPVSGEKFTGKPPRNRFNIQTCVFNPVSAKNLQVTDCELLYGSCIWNGERNGCEWKNEGLFQTCFQARKQSLVRKGKPAVSTRAECSLFNGRKKKQCIMKFLKAARKERPMVGRRSRH</sequence>
<dbReference type="OrthoDB" id="6041373at2759"/>
<keyword evidence="7" id="KW-0481">Metalloenzyme inhibitor</keyword>
<keyword evidence="8" id="KW-0862">Zinc</keyword>
<keyword evidence="6 9" id="KW-1015">Disulfide bond</keyword>
<dbReference type="EMBL" id="MRZV01000280">
    <property type="protein sequence ID" value="PIK53589.1"/>
    <property type="molecule type" value="Genomic_DNA"/>
</dbReference>
<evidence type="ECO:0000256" key="9">
    <source>
        <dbReference type="PIRSR" id="PIRSR601820-3"/>
    </source>
</evidence>
<keyword evidence="3" id="KW-0964">Secreted</keyword>
<dbReference type="PANTHER" id="PTHR11844">
    <property type="entry name" value="METALLOPROTEASE INHIBITOR"/>
    <property type="match status" value="1"/>
</dbReference>
<dbReference type="InterPro" id="IPR001134">
    <property type="entry name" value="Netrin_domain"/>
</dbReference>
<evidence type="ECO:0000256" key="3">
    <source>
        <dbReference type="ARBA" id="ARBA00022525"/>
    </source>
</evidence>
<accession>A0A2G8L005</accession>
<keyword evidence="10" id="KW-0732">Signal</keyword>
<dbReference type="Proteomes" id="UP000230750">
    <property type="component" value="Unassembled WGS sequence"/>
</dbReference>
<keyword evidence="13" id="KW-1185">Reference proteome</keyword>
<keyword evidence="4" id="KW-0483">Metalloprotease inhibitor</keyword>
<feature type="signal peptide" evidence="10">
    <location>
        <begin position="1"/>
        <end position="30"/>
    </location>
</feature>
<dbReference type="SUPFAM" id="SSF50242">
    <property type="entry name" value="TIMP-like"/>
    <property type="match status" value="1"/>
</dbReference>
<evidence type="ECO:0000259" key="11">
    <source>
        <dbReference type="PROSITE" id="PS50189"/>
    </source>
</evidence>
<dbReference type="PANTHER" id="PTHR11844:SF25">
    <property type="entry name" value="NTR DOMAIN-CONTAINING PROTEIN"/>
    <property type="match status" value="1"/>
</dbReference>
<evidence type="ECO:0000256" key="4">
    <source>
        <dbReference type="ARBA" id="ARBA00022608"/>
    </source>
</evidence>
<comment type="caution">
    <text evidence="12">The sequence shown here is derived from an EMBL/GenBank/DDBJ whole genome shotgun (WGS) entry which is preliminary data.</text>
</comment>
<feature type="chain" id="PRO_5013836094" evidence="10">
    <location>
        <begin position="31"/>
        <end position="296"/>
    </location>
</feature>
<evidence type="ECO:0000256" key="2">
    <source>
        <dbReference type="ARBA" id="ARBA00011027"/>
    </source>
</evidence>
<evidence type="ECO:0000256" key="10">
    <source>
        <dbReference type="SAM" id="SignalP"/>
    </source>
</evidence>
<dbReference type="Gene3D" id="3.90.370.10">
    <property type="entry name" value="Tissue inhibitor of metalloproteinase-1. Chain B, domain 1"/>
    <property type="match status" value="1"/>
</dbReference>
<dbReference type="AlphaFoldDB" id="A0A2G8L005"/>
<dbReference type="GO" id="GO:0008191">
    <property type="term" value="F:metalloendopeptidase inhibitor activity"/>
    <property type="evidence" value="ECO:0007669"/>
    <property type="project" value="InterPro"/>
</dbReference>
<dbReference type="InterPro" id="IPR008993">
    <property type="entry name" value="TIMP-like_OB-fold"/>
</dbReference>
<dbReference type="GO" id="GO:0051045">
    <property type="term" value="P:negative regulation of membrane protein ectodomain proteolysis"/>
    <property type="evidence" value="ECO:0007669"/>
    <property type="project" value="TreeGrafter"/>
</dbReference>
<feature type="disulfide bond" evidence="9">
    <location>
        <begin position="36"/>
        <end position="150"/>
    </location>
</feature>
<dbReference type="GO" id="GO:0031012">
    <property type="term" value="C:extracellular matrix"/>
    <property type="evidence" value="ECO:0007669"/>
    <property type="project" value="TreeGrafter"/>
</dbReference>
<evidence type="ECO:0000256" key="6">
    <source>
        <dbReference type="ARBA" id="ARBA00023157"/>
    </source>
</evidence>
<reference evidence="12 13" key="1">
    <citation type="journal article" date="2017" name="PLoS Biol.">
        <title>The sea cucumber genome provides insights into morphological evolution and visceral regeneration.</title>
        <authorList>
            <person name="Zhang X."/>
            <person name="Sun L."/>
            <person name="Yuan J."/>
            <person name="Sun Y."/>
            <person name="Gao Y."/>
            <person name="Zhang L."/>
            <person name="Li S."/>
            <person name="Dai H."/>
            <person name="Hamel J.F."/>
            <person name="Liu C."/>
            <person name="Yu Y."/>
            <person name="Liu S."/>
            <person name="Lin W."/>
            <person name="Guo K."/>
            <person name="Jin S."/>
            <person name="Xu P."/>
            <person name="Storey K.B."/>
            <person name="Huan P."/>
            <person name="Zhang T."/>
            <person name="Zhou Y."/>
            <person name="Zhang J."/>
            <person name="Lin C."/>
            <person name="Li X."/>
            <person name="Xing L."/>
            <person name="Huo D."/>
            <person name="Sun M."/>
            <person name="Wang L."/>
            <person name="Mercier A."/>
            <person name="Li F."/>
            <person name="Yang H."/>
            <person name="Xiang J."/>
        </authorList>
    </citation>
    <scope>NUCLEOTIDE SEQUENCE [LARGE SCALE GENOMIC DNA]</scope>
    <source>
        <strain evidence="12">Shaxun</strain>
        <tissue evidence="12">Muscle</tissue>
    </source>
</reference>
<feature type="binding site" evidence="8">
    <location>
        <position position="34"/>
    </location>
    <ligand>
        <name>Zn(2+)</name>
        <dbReference type="ChEBI" id="CHEBI:29105"/>
        <note>ligand shared with metalloproteinase partner</note>
    </ligand>
</feature>
<proteinExistence type="inferred from homology"/>
<feature type="disulfide bond" evidence="9">
    <location>
        <begin position="176"/>
        <end position="231"/>
    </location>
</feature>
<feature type="domain" description="NTR" evidence="11">
    <location>
        <begin position="34"/>
        <end position="176"/>
    </location>
</feature>
<evidence type="ECO:0000256" key="5">
    <source>
        <dbReference type="ARBA" id="ARBA00022690"/>
    </source>
</evidence>
<dbReference type="GO" id="GO:0005615">
    <property type="term" value="C:extracellular space"/>
    <property type="evidence" value="ECO:0007669"/>
    <property type="project" value="TreeGrafter"/>
</dbReference>
<name>A0A2G8L005_STIJA</name>
<evidence type="ECO:0000256" key="1">
    <source>
        <dbReference type="ARBA" id="ARBA00004613"/>
    </source>
</evidence>
<gene>
    <name evidence="12" type="ORF">BSL78_09507</name>
</gene>
<dbReference type="Gene3D" id="2.40.50.120">
    <property type="match status" value="1"/>
</dbReference>